<feature type="chain" id="PRO_5045838564" evidence="5">
    <location>
        <begin position="23"/>
        <end position="266"/>
    </location>
</feature>
<dbReference type="PROSITE" id="PS01039">
    <property type="entry name" value="SBP_BACTERIAL_3"/>
    <property type="match status" value="1"/>
</dbReference>
<reference evidence="7" key="1">
    <citation type="submission" date="2021-04" db="EMBL/GenBank/DDBJ databases">
        <title>Taxonomic assessment of Weissella genus.</title>
        <authorList>
            <person name="Fanelli F."/>
            <person name="Chieffi D."/>
            <person name="Dell'Aquila A."/>
            <person name="Gyu-Sung C."/>
            <person name="Franz C.M.A.P."/>
            <person name="Fusco V."/>
        </authorList>
    </citation>
    <scope>NUCLEOTIDE SEQUENCE</scope>
    <source>
        <strain evidence="7">LMG 25373</strain>
    </source>
</reference>
<name>A0ABT0VJ88_9LACO</name>
<comment type="caution">
    <text evidence="7">The sequence shown here is derived from an EMBL/GenBank/DDBJ whole genome shotgun (WGS) entry which is preliminary data.</text>
</comment>
<keyword evidence="8" id="KW-1185">Reference proteome</keyword>
<dbReference type="EMBL" id="JAGMVS010000071">
    <property type="protein sequence ID" value="MCM2437901.1"/>
    <property type="molecule type" value="Genomic_DNA"/>
</dbReference>
<evidence type="ECO:0000313" key="8">
    <source>
        <dbReference type="Proteomes" id="UP001057481"/>
    </source>
</evidence>
<dbReference type="PANTHER" id="PTHR35936">
    <property type="entry name" value="MEMBRANE-BOUND LYTIC MUREIN TRANSGLYCOSYLASE F"/>
    <property type="match status" value="1"/>
</dbReference>
<dbReference type="InterPro" id="IPR001638">
    <property type="entry name" value="Solute-binding_3/MltF_N"/>
</dbReference>
<evidence type="ECO:0000256" key="3">
    <source>
        <dbReference type="ARBA" id="ARBA00022729"/>
    </source>
</evidence>
<feature type="domain" description="Solute-binding protein family 3/N-terminal" evidence="6">
    <location>
        <begin position="43"/>
        <end position="262"/>
    </location>
</feature>
<accession>A0ABT0VJ88</accession>
<evidence type="ECO:0000256" key="5">
    <source>
        <dbReference type="SAM" id="SignalP"/>
    </source>
</evidence>
<dbReference type="RefSeq" id="WP_205142775.1">
    <property type="nucleotide sequence ID" value="NZ_JAFBDN010000001.1"/>
</dbReference>
<comment type="similarity">
    <text evidence="2 4">Belongs to the bacterial solute-binding protein 3 family.</text>
</comment>
<dbReference type="Proteomes" id="UP001057481">
    <property type="component" value="Unassembled WGS sequence"/>
</dbReference>
<keyword evidence="3 5" id="KW-0732">Signal</keyword>
<dbReference type="SUPFAM" id="SSF53850">
    <property type="entry name" value="Periplasmic binding protein-like II"/>
    <property type="match status" value="1"/>
</dbReference>
<evidence type="ECO:0000313" key="7">
    <source>
        <dbReference type="EMBL" id="MCM2437901.1"/>
    </source>
</evidence>
<feature type="signal peptide" evidence="5">
    <location>
        <begin position="1"/>
        <end position="22"/>
    </location>
</feature>
<evidence type="ECO:0000256" key="1">
    <source>
        <dbReference type="ARBA" id="ARBA00004196"/>
    </source>
</evidence>
<dbReference type="PANTHER" id="PTHR35936:SF34">
    <property type="entry name" value="ABC TRANSPORTER EXTRACELLULAR-BINDING PROTEIN YCKB-RELATED"/>
    <property type="match status" value="1"/>
</dbReference>
<dbReference type="PROSITE" id="PS51257">
    <property type="entry name" value="PROKAR_LIPOPROTEIN"/>
    <property type="match status" value="1"/>
</dbReference>
<dbReference type="Pfam" id="PF00497">
    <property type="entry name" value="SBP_bac_3"/>
    <property type="match status" value="1"/>
</dbReference>
<dbReference type="Gene3D" id="3.40.190.10">
    <property type="entry name" value="Periplasmic binding protein-like II"/>
    <property type="match status" value="2"/>
</dbReference>
<evidence type="ECO:0000259" key="6">
    <source>
        <dbReference type="SMART" id="SM00062"/>
    </source>
</evidence>
<organism evidence="7 8">
    <name type="scientific">Periweissella beninensis</name>
    <dbReference type="NCBI Taxonomy" id="504936"/>
    <lineage>
        <taxon>Bacteria</taxon>
        <taxon>Bacillati</taxon>
        <taxon>Bacillota</taxon>
        <taxon>Bacilli</taxon>
        <taxon>Lactobacillales</taxon>
        <taxon>Lactobacillaceae</taxon>
        <taxon>Periweissella</taxon>
    </lineage>
</organism>
<gene>
    <name evidence="7" type="ORF">KAK10_08265</name>
</gene>
<protein>
    <submittedName>
        <fullName evidence="7">Transporter substrate-binding domain-containing protein</fullName>
    </submittedName>
</protein>
<evidence type="ECO:0000256" key="4">
    <source>
        <dbReference type="RuleBase" id="RU003744"/>
    </source>
</evidence>
<comment type="subcellular location">
    <subcellularLocation>
        <location evidence="1">Cell envelope</location>
    </subcellularLocation>
</comment>
<evidence type="ECO:0000256" key="2">
    <source>
        <dbReference type="ARBA" id="ARBA00010333"/>
    </source>
</evidence>
<dbReference type="InterPro" id="IPR018313">
    <property type="entry name" value="SBP_3_CS"/>
</dbReference>
<sequence length="266" mass="28641">MKLKLRPLLLATAALLVTITLAACSTTKQNTTNSTSATLNAGKLTIGLEGTYAPYSYRKNGQLTGFEVELGKAIAKEMNLKPVFVQSKWDSLIAGLDSKKYDLVLNDVAITAQRQKSYAFTTPYLYSKSVLIVKKGSKITNVKQIKGKKTAESLTSNNGADAKKLGSTIVAIPGFAEAVDLIQSNRVVGALNSREAFLTYKKANPKTNLTYIDAGNAIAAQKIAGILSKNKPGLQAKINKAMQNLKKDGTFAKLSHKYFGDDVTTK</sequence>
<proteinExistence type="inferred from homology"/>
<dbReference type="SMART" id="SM00062">
    <property type="entry name" value="PBPb"/>
    <property type="match status" value="1"/>
</dbReference>